<evidence type="ECO:0000259" key="8">
    <source>
        <dbReference type="Pfam" id="PF10277"/>
    </source>
</evidence>
<accession>A0A183TZZ4</accession>
<evidence type="ECO:0000313" key="9">
    <source>
        <dbReference type="EMBL" id="VDM26879.1"/>
    </source>
</evidence>
<dbReference type="InterPro" id="IPR050911">
    <property type="entry name" value="DRAM/TMEM150_Autophagy_Mod"/>
</dbReference>
<evidence type="ECO:0000256" key="3">
    <source>
        <dbReference type="ARBA" id="ARBA00022692"/>
    </source>
</evidence>
<feature type="chain" id="PRO_5044552936" evidence="7">
    <location>
        <begin position="19"/>
        <end position="232"/>
    </location>
</feature>
<gene>
    <name evidence="9" type="ORF">TCNE_LOCUS1814</name>
</gene>
<organism evidence="10 11">
    <name type="scientific">Toxocara canis</name>
    <name type="common">Canine roundworm</name>
    <dbReference type="NCBI Taxonomy" id="6265"/>
    <lineage>
        <taxon>Eukaryota</taxon>
        <taxon>Metazoa</taxon>
        <taxon>Ecdysozoa</taxon>
        <taxon>Nematoda</taxon>
        <taxon>Chromadorea</taxon>
        <taxon>Rhabditida</taxon>
        <taxon>Spirurina</taxon>
        <taxon>Ascaridomorpha</taxon>
        <taxon>Ascaridoidea</taxon>
        <taxon>Toxocaridae</taxon>
        <taxon>Toxocara</taxon>
    </lineage>
</organism>
<dbReference type="AlphaFoldDB" id="A0A183TZZ4"/>
<dbReference type="Proteomes" id="UP000050794">
    <property type="component" value="Unassembled WGS sequence"/>
</dbReference>
<comment type="subcellular location">
    <subcellularLocation>
        <location evidence="1">Endomembrane system</location>
        <topology evidence="1">Multi-pass membrane protein</topology>
    </subcellularLocation>
</comment>
<dbReference type="EMBL" id="UYWY01001534">
    <property type="protein sequence ID" value="VDM26879.1"/>
    <property type="molecule type" value="Genomic_DNA"/>
</dbReference>
<evidence type="ECO:0000256" key="2">
    <source>
        <dbReference type="ARBA" id="ARBA00006565"/>
    </source>
</evidence>
<sequence length="232" mass="25714">MGSTIMMWLGFVVAFGVSLVANVQETSIPVLHGIGAFMAFLVGVIYIWSQIAFTFVMRPTMTHTSITVARVVFGVFTTVGVLLPDVYLNGKCDLSDPVITDIIVQFGNPFVKRESDGTLPTMPPKVDGIVRVPSDSPYYANHLVSTLSEWFLGISLYLFVLTFAFELQHTSTHAPKVILKPKHRNVNKISSTTNTPITAFPNDELPNTTNDYASKGTFHVSITFEVYYLFHL</sequence>
<proteinExistence type="inferred from homology"/>
<keyword evidence="5 6" id="KW-0472">Membrane</keyword>
<reference evidence="9 10" key="2">
    <citation type="submission" date="2018-11" db="EMBL/GenBank/DDBJ databases">
        <authorList>
            <consortium name="Pathogen Informatics"/>
        </authorList>
    </citation>
    <scope>NUCLEOTIDE SEQUENCE [LARGE SCALE GENOMIC DNA]</scope>
</reference>
<feature type="transmembrane region" description="Helical" evidence="6">
    <location>
        <begin position="33"/>
        <end position="56"/>
    </location>
</feature>
<dbReference type="WBParaSite" id="TCNE_0000181401-mRNA-1">
    <property type="protein sequence ID" value="TCNE_0000181401-mRNA-1"/>
    <property type="gene ID" value="TCNE_0000181401"/>
</dbReference>
<evidence type="ECO:0000256" key="5">
    <source>
        <dbReference type="ARBA" id="ARBA00023136"/>
    </source>
</evidence>
<evidence type="ECO:0000256" key="6">
    <source>
        <dbReference type="SAM" id="Phobius"/>
    </source>
</evidence>
<keyword evidence="7" id="KW-0732">Signal</keyword>
<dbReference type="Pfam" id="PF10277">
    <property type="entry name" value="Frag1"/>
    <property type="match status" value="1"/>
</dbReference>
<dbReference type="InterPro" id="IPR019402">
    <property type="entry name" value="CWH43_N"/>
</dbReference>
<keyword evidence="3 6" id="KW-0812">Transmembrane</keyword>
<reference evidence="11" key="1">
    <citation type="submission" date="2016-06" db="UniProtKB">
        <authorList>
            <consortium name="WormBaseParasite"/>
        </authorList>
    </citation>
    <scope>IDENTIFICATION</scope>
</reference>
<dbReference type="PANTHER" id="PTHR21324:SF2">
    <property type="entry name" value="EG:22E5.9 PROTEIN"/>
    <property type="match status" value="1"/>
</dbReference>
<keyword evidence="10" id="KW-1185">Reference proteome</keyword>
<dbReference type="GO" id="GO:0012505">
    <property type="term" value="C:endomembrane system"/>
    <property type="evidence" value="ECO:0007669"/>
    <property type="project" value="UniProtKB-SubCell"/>
</dbReference>
<evidence type="ECO:0000256" key="1">
    <source>
        <dbReference type="ARBA" id="ARBA00004127"/>
    </source>
</evidence>
<feature type="transmembrane region" description="Helical" evidence="6">
    <location>
        <begin position="150"/>
        <end position="167"/>
    </location>
</feature>
<evidence type="ECO:0000313" key="11">
    <source>
        <dbReference type="WBParaSite" id="TCNE_0000181401-mRNA-1"/>
    </source>
</evidence>
<feature type="domain" description="CWH43-like N-terminal" evidence="8">
    <location>
        <begin position="4"/>
        <end position="169"/>
    </location>
</feature>
<comment type="similarity">
    <text evidence="2">Belongs to the DRAM/TMEM150 family.</text>
</comment>
<protein>
    <submittedName>
        <fullName evidence="11">Ammonium_transp domain-containing protein</fullName>
    </submittedName>
</protein>
<dbReference type="PANTHER" id="PTHR21324">
    <property type="entry name" value="FASTING-INDUCIBLE INTEGRAL MEMBRANE PROTEIN TM6P1-RELATED"/>
    <property type="match status" value="1"/>
</dbReference>
<evidence type="ECO:0000256" key="7">
    <source>
        <dbReference type="SAM" id="SignalP"/>
    </source>
</evidence>
<feature type="transmembrane region" description="Helical" evidence="6">
    <location>
        <begin position="68"/>
        <end position="88"/>
    </location>
</feature>
<feature type="signal peptide" evidence="7">
    <location>
        <begin position="1"/>
        <end position="18"/>
    </location>
</feature>
<keyword evidence="4 6" id="KW-1133">Transmembrane helix</keyword>
<evidence type="ECO:0000313" key="10">
    <source>
        <dbReference type="Proteomes" id="UP000050794"/>
    </source>
</evidence>
<name>A0A183TZZ4_TOXCA</name>
<evidence type="ECO:0000256" key="4">
    <source>
        <dbReference type="ARBA" id="ARBA00022989"/>
    </source>
</evidence>